<evidence type="ECO:0000313" key="1">
    <source>
        <dbReference type="EMBL" id="SVA98312.1"/>
    </source>
</evidence>
<dbReference type="EMBL" id="UINC01024522">
    <property type="protein sequence ID" value="SVA98312.1"/>
    <property type="molecule type" value="Genomic_DNA"/>
</dbReference>
<sequence length="45" mass="4906">MEFWSKSSAAISAYTLPWNVGRADQVISGTGRSIIQASTSETWQS</sequence>
<name>A0A382AB54_9ZZZZ</name>
<proteinExistence type="predicted"/>
<accession>A0A382AB54</accession>
<organism evidence="1">
    <name type="scientific">marine metagenome</name>
    <dbReference type="NCBI Taxonomy" id="408172"/>
    <lineage>
        <taxon>unclassified sequences</taxon>
        <taxon>metagenomes</taxon>
        <taxon>ecological metagenomes</taxon>
    </lineage>
</organism>
<feature type="non-terminal residue" evidence="1">
    <location>
        <position position="45"/>
    </location>
</feature>
<gene>
    <name evidence="1" type="ORF">METZ01_LOCUS151166</name>
</gene>
<reference evidence="1" key="1">
    <citation type="submission" date="2018-05" db="EMBL/GenBank/DDBJ databases">
        <authorList>
            <person name="Lanie J.A."/>
            <person name="Ng W.-L."/>
            <person name="Kazmierczak K.M."/>
            <person name="Andrzejewski T.M."/>
            <person name="Davidsen T.M."/>
            <person name="Wayne K.J."/>
            <person name="Tettelin H."/>
            <person name="Glass J.I."/>
            <person name="Rusch D."/>
            <person name="Podicherti R."/>
            <person name="Tsui H.-C.T."/>
            <person name="Winkler M.E."/>
        </authorList>
    </citation>
    <scope>NUCLEOTIDE SEQUENCE</scope>
</reference>
<protein>
    <submittedName>
        <fullName evidence="1">Uncharacterized protein</fullName>
    </submittedName>
</protein>
<dbReference type="AlphaFoldDB" id="A0A382AB54"/>